<dbReference type="InterPro" id="IPR010998">
    <property type="entry name" value="Integrase_recombinase_N"/>
</dbReference>
<organism evidence="9 10">
    <name type="scientific">Cupriavidus metallidurans</name>
    <dbReference type="NCBI Taxonomy" id="119219"/>
    <lineage>
        <taxon>Bacteria</taxon>
        <taxon>Pseudomonadati</taxon>
        <taxon>Pseudomonadota</taxon>
        <taxon>Betaproteobacteria</taxon>
        <taxon>Burkholderiales</taxon>
        <taxon>Burkholderiaceae</taxon>
        <taxon>Cupriavidus</taxon>
    </lineage>
</organism>
<evidence type="ECO:0000256" key="1">
    <source>
        <dbReference type="ARBA" id="ARBA00008857"/>
    </source>
</evidence>
<dbReference type="InterPro" id="IPR013762">
    <property type="entry name" value="Integrase-like_cat_sf"/>
</dbReference>
<evidence type="ECO:0000313" key="9">
    <source>
        <dbReference type="EMBL" id="QBP14055.1"/>
    </source>
</evidence>
<reference evidence="9 10" key="1">
    <citation type="submission" date="2019-03" db="EMBL/GenBank/DDBJ databases">
        <title>Comparative insights into the high quality Complete genome sequence of highly metal resistant Cupriavidus metallidurans strain BS1 isolated from a gold-copper mine.</title>
        <authorList>
            <person name="Mazhar H.S."/>
            <person name="Rensing C."/>
        </authorList>
    </citation>
    <scope>NUCLEOTIDE SEQUENCE [LARGE SCALE GENOMIC DNA]</scope>
    <source>
        <strain evidence="9 10">BS1</strain>
    </source>
</reference>
<dbReference type="GO" id="GO:0003677">
    <property type="term" value="F:DNA binding"/>
    <property type="evidence" value="ECO:0007669"/>
    <property type="project" value="UniProtKB-UniRule"/>
</dbReference>
<keyword evidence="4" id="KW-0233">DNA recombination</keyword>
<keyword evidence="2" id="KW-0229">DNA integration</keyword>
<dbReference type="PANTHER" id="PTHR30349:SF41">
    <property type="entry name" value="INTEGRASE_RECOMBINASE PROTEIN MJ0367-RELATED"/>
    <property type="match status" value="1"/>
</dbReference>
<evidence type="ECO:0000256" key="5">
    <source>
        <dbReference type="PROSITE-ProRule" id="PRU01248"/>
    </source>
</evidence>
<sequence>MFSSLSPDSAPAPPHGPHSPRGRYSVVRPRLHRGHFAFLRAVAQGLSARAMWARYLADAGAFDDGPRMHRMTGWIRAELGAAAARGGDFARARLLRLDLAPPGASPLPSLADFVRAAGLDGFAEAEQLSAYEAAFGPALARQRRRKALLHRQLDAIHTLEAQVAQPVSPADGCEAWLVEAVAARLHRAGLITLGDLVMFMQARGPHWWRPLRGIGARKAHAITVFLRAHADTLGAVPASDPNEPDAIDAVGASTQARAGPAEPVSPWLPLERFTPSADLDGRTGTYRCPRTQCRLAADNDRDAILAWLASKGDGAVDVEGAEGALNATQRAYRKEAERFLLWAVLARGRALSSVTIEDAVAYRDFLLAPPADWCSAHTEPRWSARWRPLAGPLSAASCAYALGVLGNLFAFLGAQGYLSGNPWRAVRAPRTVVTGLDPGRGFTADQWSLLVRVLAALPPTSVNQRLQFALPLLYDTGLRLSELVAATTDDLRQEGLAGQGGTLGWDGWWLQVVGKGGRLREVPLPATLMRQLAEYLMTRCLPGDPRQAGGAALLGGATDLALRVPWANRRTVDPAAPIAASTFHRQIKAFFRGCAQSLAVADPPAARCLERASTHWLRHTHASHALAAGVPVEVVQQNLGHRSLATTTRYVRTEAAARRAAMAHFWAAQSA</sequence>
<feature type="domain" description="Core-binding (CB)" evidence="8">
    <location>
        <begin position="298"/>
        <end position="413"/>
    </location>
</feature>
<dbReference type="CDD" id="cd00397">
    <property type="entry name" value="DNA_BRE_C"/>
    <property type="match status" value="1"/>
</dbReference>
<evidence type="ECO:0000259" key="8">
    <source>
        <dbReference type="PROSITE" id="PS51900"/>
    </source>
</evidence>
<feature type="region of interest" description="Disordered" evidence="6">
    <location>
        <begin position="1"/>
        <end position="25"/>
    </location>
</feature>
<dbReference type="PANTHER" id="PTHR30349">
    <property type="entry name" value="PHAGE INTEGRASE-RELATED"/>
    <property type="match status" value="1"/>
</dbReference>
<evidence type="ECO:0000313" key="10">
    <source>
        <dbReference type="Proteomes" id="UP000253772"/>
    </source>
</evidence>
<accession>A0A482IY75</accession>
<dbReference type="GO" id="GO:0015074">
    <property type="term" value="P:DNA integration"/>
    <property type="evidence" value="ECO:0007669"/>
    <property type="project" value="UniProtKB-KW"/>
</dbReference>
<dbReference type="PROSITE" id="PS51898">
    <property type="entry name" value="TYR_RECOMBINASE"/>
    <property type="match status" value="1"/>
</dbReference>
<evidence type="ECO:0000256" key="4">
    <source>
        <dbReference type="ARBA" id="ARBA00023172"/>
    </source>
</evidence>
<gene>
    <name evidence="9" type="ORF">DDF84_018750</name>
</gene>
<dbReference type="SUPFAM" id="SSF56349">
    <property type="entry name" value="DNA breaking-rejoining enzymes"/>
    <property type="match status" value="1"/>
</dbReference>
<dbReference type="PROSITE" id="PS51900">
    <property type="entry name" value="CB"/>
    <property type="match status" value="1"/>
</dbReference>
<dbReference type="EMBL" id="CP037901">
    <property type="protein sequence ID" value="QBP14055.1"/>
    <property type="molecule type" value="Genomic_DNA"/>
</dbReference>
<dbReference type="OrthoDB" id="8610787at2"/>
<comment type="similarity">
    <text evidence="1">Belongs to the 'phage' integrase family.</text>
</comment>
<dbReference type="InterPro" id="IPR044068">
    <property type="entry name" value="CB"/>
</dbReference>
<proteinExistence type="inferred from homology"/>
<evidence type="ECO:0000256" key="3">
    <source>
        <dbReference type="ARBA" id="ARBA00023125"/>
    </source>
</evidence>
<dbReference type="InterPro" id="IPR002104">
    <property type="entry name" value="Integrase_catalytic"/>
</dbReference>
<name>A0A482IY75_9BURK</name>
<dbReference type="InterPro" id="IPR050090">
    <property type="entry name" value="Tyrosine_recombinase_XerCD"/>
</dbReference>
<dbReference type="Gene3D" id="1.10.443.10">
    <property type="entry name" value="Intergrase catalytic core"/>
    <property type="match status" value="1"/>
</dbReference>
<dbReference type="Proteomes" id="UP000253772">
    <property type="component" value="Chromosome c2"/>
</dbReference>
<keyword evidence="3 5" id="KW-0238">DNA-binding</keyword>
<dbReference type="AlphaFoldDB" id="A0A482IY75"/>
<dbReference type="InterPro" id="IPR022169">
    <property type="entry name" value="DUF3701"/>
</dbReference>
<dbReference type="Pfam" id="PF00589">
    <property type="entry name" value="Phage_integrase"/>
    <property type="match status" value="1"/>
</dbReference>
<dbReference type="Pfam" id="PF12482">
    <property type="entry name" value="DUF3701"/>
    <property type="match status" value="1"/>
</dbReference>
<evidence type="ECO:0000259" key="7">
    <source>
        <dbReference type="PROSITE" id="PS51898"/>
    </source>
</evidence>
<evidence type="ECO:0000256" key="6">
    <source>
        <dbReference type="SAM" id="MobiDB-lite"/>
    </source>
</evidence>
<dbReference type="GO" id="GO:0006310">
    <property type="term" value="P:DNA recombination"/>
    <property type="evidence" value="ECO:0007669"/>
    <property type="project" value="UniProtKB-KW"/>
</dbReference>
<evidence type="ECO:0000256" key="2">
    <source>
        <dbReference type="ARBA" id="ARBA00022908"/>
    </source>
</evidence>
<protein>
    <submittedName>
        <fullName evidence="9">Integrase</fullName>
    </submittedName>
</protein>
<feature type="domain" description="Tyr recombinase" evidence="7">
    <location>
        <begin position="437"/>
        <end position="664"/>
    </location>
</feature>
<dbReference type="InterPro" id="IPR011010">
    <property type="entry name" value="DNA_brk_join_enz"/>
</dbReference>
<dbReference type="Gene3D" id="1.10.150.130">
    <property type="match status" value="1"/>
</dbReference>